<dbReference type="PANTHER" id="PTHR20930">
    <property type="entry name" value="OVARIAN CARCINOMA ANTIGEN CA125-RELATED"/>
    <property type="match status" value="1"/>
</dbReference>
<dbReference type="Proteomes" id="UP000614469">
    <property type="component" value="Unassembled WGS sequence"/>
</dbReference>
<dbReference type="InterPro" id="IPR032350">
    <property type="entry name" value="Nbr1_FW"/>
</dbReference>
<keyword evidence="2" id="KW-0472">Membrane</keyword>
<feature type="domain" description="Nbr1 FW" evidence="3">
    <location>
        <begin position="121"/>
        <end position="224"/>
    </location>
</feature>
<feature type="transmembrane region" description="Helical" evidence="2">
    <location>
        <begin position="6"/>
        <end position="28"/>
    </location>
</feature>
<dbReference type="InterPro" id="IPR013783">
    <property type="entry name" value="Ig-like_fold"/>
</dbReference>
<keyword evidence="2" id="KW-0812">Transmembrane</keyword>
<gene>
    <name evidence="4" type="ORF">H8E29_15975</name>
</gene>
<dbReference type="AlphaFoldDB" id="A0A8J6TFQ7"/>
<protein>
    <recommendedName>
        <fullName evidence="3">Nbr1 FW domain-containing protein</fullName>
    </recommendedName>
</protein>
<proteinExistence type="predicted"/>
<accession>A0A8J6TFQ7</accession>
<feature type="region of interest" description="Disordered" evidence="1">
    <location>
        <begin position="400"/>
        <end position="435"/>
    </location>
</feature>
<feature type="compositionally biased region" description="Pro residues" evidence="1">
    <location>
        <begin position="425"/>
        <end position="435"/>
    </location>
</feature>
<keyword evidence="2" id="KW-1133">Transmembrane helix</keyword>
<evidence type="ECO:0000313" key="5">
    <source>
        <dbReference type="Proteomes" id="UP000614469"/>
    </source>
</evidence>
<dbReference type="PANTHER" id="PTHR20930:SF0">
    <property type="entry name" value="PROTEIN ILRUN"/>
    <property type="match status" value="1"/>
</dbReference>
<dbReference type="CDD" id="cd14947">
    <property type="entry name" value="NBR1_like"/>
    <property type="match status" value="1"/>
</dbReference>
<sequence>MSKKELYWIFGISIAGVLIIGILVLLIIAQSAQYQKTPDVIPTMDQGLVSTTVAQTVAAEFARQTAEVTATVTNEPTPFATMVFPTATPTNTFIFPTMIVPSVTPIPIACDRVQLIRDVSVQDNSPFMPGDTFTKTWRLKNVGSCTWTQKYNLVIVSGDSMGAKQVIPLPGNVEPNQTIDLSIAMKAPGKLGNYRGDWLLVDPFGKRFGIGSKGDSSFWVAIRVMDFENPKLAYDFAANLCQADWQSGAGTIPCPGTSSAVEGYAFLSDSPRLESRQENEWTIIVHPNNASKGWISGVYPEFVIAPNQHFIAWVGCLAESKGCNITFRLDMKNLKTNVVKNLGVWDEVYEGLVTKIDLDLSSHAEKHVQFILTVQVNGGTPERANAFWFVPGIILKAPPTPTRVPPTATMTPTDIPPTATMTPTDIPPTATPDGG</sequence>
<feature type="compositionally biased region" description="Low complexity" evidence="1">
    <location>
        <begin position="405"/>
        <end position="424"/>
    </location>
</feature>
<comment type="caution">
    <text evidence="4">The sequence shown here is derived from an EMBL/GenBank/DDBJ whole genome shotgun (WGS) entry which is preliminary data.</text>
</comment>
<organism evidence="4 5">
    <name type="scientific">Candidatus Desulfolinea nitratireducens</name>
    <dbReference type="NCBI Taxonomy" id="2841698"/>
    <lineage>
        <taxon>Bacteria</taxon>
        <taxon>Bacillati</taxon>
        <taxon>Chloroflexota</taxon>
        <taxon>Anaerolineae</taxon>
        <taxon>Anaerolineales</taxon>
        <taxon>Anaerolineales incertae sedis</taxon>
        <taxon>Candidatus Desulfolinea</taxon>
    </lineage>
</organism>
<evidence type="ECO:0000256" key="2">
    <source>
        <dbReference type="SAM" id="Phobius"/>
    </source>
</evidence>
<evidence type="ECO:0000259" key="3">
    <source>
        <dbReference type="Pfam" id="PF16158"/>
    </source>
</evidence>
<dbReference type="Pfam" id="PF16158">
    <property type="entry name" value="N_BRCA1_IG"/>
    <property type="match status" value="1"/>
</dbReference>
<name>A0A8J6TFQ7_9CHLR</name>
<dbReference type="EMBL" id="JACNJN010000190">
    <property type="protein sequence ID" value="MBC8336761.1"/>
    <property type="molecule type" value="Genomic_DNA"/>
</dbReference>
<evidence type="ECO:0000313" key="4">
    <source>
        <dbReference type="EMBL" id="MBC8336761.1"/>
    </source>
</evidence>
<reference evidence="4 5" key="1">
    <citation type="submission" date="2020-08" db="EMBL/GenBank/DDBJ databases">
        <title>Bridging the membrane lipid divide: bacteria of the FCB group superphylum have the potential to synthesize archaeal ether lipids.</title>
        <authorList>
            <person name="Villanueva L."/>
            <person name="Von Meijenfeldt F.A.B."/>
            <person name="Westbye A.B."/>
            <person name="Yadav S."/>
            <person name="Hopmans E.C."/>
            <person name="Dutilh B.E."/>
            <person name="Sinninghe Damste J.S."/>
        </authorList>
    </citation>
    <scope>NUCLEOTIDE SEQUENCE [LARGE SCALE GENOMIC DNA]</scope>
    <source>
        <strain evidence="4">NIOZ-UU36</strain>
    </source>
</reference>
<evidence type="ECO:0000256" key="1">
    <source>
        <dbReference type="SAM" id="MobiDB-lite"/>
    </source>
</evidence>
<dbReference type="Gene3D" id="2.60.40.10">
    <property type="entry name" value="Immunoglobulins"/>
    <property type="match status" value="1"/>
</dbReference>